<proteinExistence type="predicted"/>
<accession>A0A1G7MQ01</accession>
<dbReference type="RefSeq" id="WP_167354647.1">
    <property type="nucleotide sequence ID" value="NZ_FNCH01000001.1"/>
</dbReference>
<dbReference type="EMBL" id="FNCH01000001">
    <property type="protein sequence ID" value="SDF63209.1"/>
    <property type="molecule type" value="Genomic_DNA"/>
</dbReference>
<dbReference type="Proteomes" id="UP000199643">
    <property type="component" value="Unassembled WGS sequence"/>
</dbReference>
<dbReference type="STRING" id="405671.SAMN05421827_10139"/>
<evidence type="ECO:0000313" key="2">
    <source>
        <dbReference type="Proteomes" id="UP000199643"/>
    </source>
</evidence>
<keyword evidence="2" id="KW-1185">Reference proteome</keyword>
<reference evidence="2" key="1">
    <citation type="submission" date="2016-10" db="EMBL/GenBank/DDBJ databases">
        <authorList>
            <person name="Varghese N."/>
            <person name="Submissions S."/>
        </authorList>
    </citation>
    <scope>NUCLEOTIDE SEQUENCE [LARGE SCALE GENOMIC DNA]</scope>
    <source>
        <strain evidence="2">DSM 17933</strain>
    </source>
</reference>
<evidence type="ECO:0000313" key="1">
    <source>
        <dbReference type="EMBL" id="SDF63209.1"/>
    </source>
</evidence>
<dbReference type="AlphaFoldDB" id="A0A1G7MQ01"/>
<name>A0A1G7MQ01_9SPHI</name>
<organism evidence="1 2">
    <name type="scientific">Pedobacter terrae</name>
    <dbReference type="NCBI Taxonomy" id="405671"/>
    <lineage>
        <taxon>Bacteria</taxon>
        <taxon>Pseudomonadati</taxon>
        <taxon>Bacteroidota</taxon>
        <taxon>Sphingobacteriia</taxon>
        <taxon>Sphingobacteriales</taxon>
        <taxon>Sphingobacteriaceae</taxon>
        <taxon>Pedobacter</taxon>
    </lineage>
</organism>
<protein>
    <submittedName>
        <fullName evidence="1">Uncharacterized protein</fullName>
    </submittedName>
</protein>
<sequence length="55" mass="6261">MRKHGELDGIIHANSSGKLYIKSPDFFAQPRVIEMVGALMQSSIFKKIEKDKNKK</sequence>
<gene>
    <name evidence="1" type="ORF">SAMN05421827_10139</name>
</gene>